<dbReference type="OrthoDB" id="440755at2759"/>
<dbReference type="GO" id="GO:0016020">
    <property type="term" value="C:membrane"/>
    <property type="evidence" value="ECO:0007669"/>
    <property type="project" value="UniProtKB-SubCell"/>
</dbReference>
<dbReference type="InterPro" id="IPR044770">
    <property type="entry name" value="MFS_spinster-like"/>
</dbReference>
<evidence type="ECO:0000313" key="8">
    <source>
        <dbReference type="Proteomes" id="UP000886520"/>
    </source>
</evidence>
<feature type="transmembrane region" description="Helical" evidence="6">
    <location>
        <begin position="81"/>
        <end position="103"/>
    </location>
</feature>
<dbReference type="SUPFAM" id="SSF103473">
    <property type="entry name" value="MFS general substrate transporter"/>
    <property type="match status" value="1"/>
</dbReference>
<dbReference type="Gene3D" id="1.20.1250.20">
    <property type="entry name" value="MFS general substrate transporter like domains"/>
    <property type="match status" value="1"/>
</dbReference>
<organism evidence="7 8">
    <name type="scientific">Adiantum capillus-veneris</name>
    <name type="common">Maidenhair fern</name>
    <dbReference type="NCBI Taxonomy" id="13818"/>
    <lineage>
        <taxon>Eukaryota</taxon>
        <taxon>Viridiplantae</taxon>
        <taxon>Streptophyta</taxon>
        <taxon>Embryophyta</taxon>
        <taxon>Tracheophyta</taxon>
        <taxon>Polypodiopsida</taxon>
        <taxon>Polypodiidae</taxon>
        <taxon>Polypodiales</taxon>
        <taxon>Pteridineae</taxon>
        <taxon>Pteridaceae</taxon>
        <taxon>Vittarioideae</taxon>
        <taxon>Adiantum</taxon>
    </lineage>
</organism>
<keyword evidence="5 6" id="KW-0472">Membrane</keyword>
<keyword evidence="4 6" id="KW-1133">Transmembrane helix</keyword>
<proteinExistence type="predicted"/>
<feature type="transmembrane region" description="Helical" evidence="6">
    <location>
        <begin position="167"/>
        <end position="190"/>
    </location>
</feature>
<evidence type="ECO:0000256" key="5">
    <source>
        <dbReference type="ARBA" id="ARBA00023136"/>
    </source>
</evidence>
<keyword evidence="2" id="KW-0813">Transport</keyword>
<evidence type="ECO:0008006" key="9">
    <source>
        <dbReference type="Google" id="ProtNLM"/>
    </source>
</evidence>
<dbReference type="EMBL" id="JABFUD020000005">
    <property type="protein sequence ID" value="KAI5079252.1"/>
    <property type="molecule type" value="Genomic_DNA"/>
</dbReference>
<evidence type="ECO:0000256" key="4">
    <source>
        <dbReference type="ARBA" id="ARBA00022989"/>
    </source>
</evidence>
<feature type="transmembrane region" description="Helical" evidence="6">
    <location>
        <begin position="12"/>
        <end position="34"/>
    </location>
</feature>
<dbReference type="PANTHER" id="PTHR23505">
    <property type="entry name" value="SPINSTER"/>
    <property type="match status" value="1"/>
</dbReference>
<accession>A0A9D4ZMI9</accession>
<evidence type="ECO:0000256" key="2">
    <source>
        <dbReference type="ARBA" id="ARBA00022448"/>
    </source>
</evidence>
<gene>
    <name evidence="7" type="ORF">GOP47_0004731</name>
</gene>
<dbReference type="Proteomes" id="UP000886520">
    <property type="component" value="Chromosome 5"/>
</dbReference>
<protein>
    <recommendedName>
        <fullName evidence="9">Major facilitator superfamily (MFS) profile domain-containing protein</fullName>
    </recommendedName>
</protein>
<comment type="subcellular location">
    <subcellularLocation>
        <location evidence="1">Membrane</location>
        <topology evidence="1">Multi-pass membrane protein</topology>
    </subcellularLocation>
</comment>
<keyword evidence="3 6" id="KW-0812">Transmembrane</keyword>
<reference evidence="7 8" key="1">
    <citation type="submission" date="2021-01" db="EMBL/GenBank/DDBJ databases">
        <title>Adiantum capillus-veneris genome.</title>
        <authorList>
            <person name="Fang Y."/>
            <person name="Liao Q."/>
        </authorList>
    </citation>
    <scope>NUCLEOTIDE SEQUENCE [LARGE SCALE GENOMIC DNA]</scope>
    <source>
        <strain evidence="7">H3</strain>
        <tissue evidence="7">Leaf</tissue>
    </source>
</reference>
<comment type="caution">
    <text evidence="7">The sequence shown here is derived from an EMBL/GenBank/DDBJ whole genome shotgun (WGS) entry which is preliminary data.</text>
</comment>
<sequence>MWLELMGFSHDVTAAIIGAFTLSISFGGLFGGWLGDVCASHSPNTGRIILAQFSSGIGIPFGAVILLVLPYNSSTAFQRGALFFVMGFLMSWCGTGTNSPIFAEIVPLKMRTSIYALDASFESLLSSFAPPLVGVLAEHVFGFSAAQASGTTGAMADTKNARALGKALLLAFGVPFTICCLLYSILYWTYPRDRDKAQAELQLSQELSPGITEINNLKPGYFSLTKGADLVGDEPEITVNSKSFGEAQHMLTESHS</sequence>
<name>A0A9D4ZMI9_ADICA</name>
<evidence type="ECO:0000313" key="7">
    <source>
        <dbReference type="EMBL" id="KAI5079252.1"/>
    </source>
</evidence>
<dbReference type="InterPro" id="IPR036259">
    <property type="entry name" value="MFS_trans_sf"/>
</dbReference>
<feature type="transmembrane region" description="Helical" evidence="6">
    <location>
        <begin position="46"/>
        <end position="69"/>
    </location>
</feature>
<evidence type="ECO:0000256" key="3">
    <source>
        <dbReference type="ARBA" id="ARBA00022692"/>
    </source>
</evidence>
<dbReference type="AlphaFoldDB" id="A0A9D4ZMI9"/>
<keyword evidence="8" id="KW-1185">Reference proteome</keyword>
<dbReference type="PANTHER" id="PTHR23505:SF52">
    <property type="entry name" value="MAJOR FACILITATOR SUPERFAMILY PROTEIN"/>
    <property type="match status" value="1"/>
</dbReference>
<evidence type="ECO:0000256" key="1">
    <source>
        <dbReference type="ARBA" id="ARBA00004141"/>
    </source>
</evidence>
<evidence type="ECO:0000256" key="6">
    <source>
        <dbReference type="SAM" id="Phobius"/>
    </source>
</evidence>